<name>A0A6B0U5I5_IXORI</name>
<proteinExistence type="predicted"/>
<dbReference type="AlphaFoldDB" id="A0A6B0U5I5"/>
<evidence type="ECO:0000256" key="1">
    <source>
        <dbReference type="SAM" id="SignalP"/>
    </source>
</evidence>
<organism evidence="2">
    <name type="scientific">Ixodes ricinus</name>
    <name type="common">Common tick</name>
    <name type="synonym">Acarus ricinus</name>
    <dbReference type="NCBI Taxonomy" id="34613"/>
    <lineage>
        <taxon>Eukaryota</taxon>
        <taxon>Metazoa</taxon>
        <taxon>Ecdysozoa</taxon>
        <taxon>Arthropoda</taxon>
        <taxon>Chelicerata</taxon>
        <taxon>Arachnida</taxon>
        <taxon>Acari</taxon>
        <taxon>Parasitiformes</taxon>
        <taxon>Ixodida</taxon>
        <taxon>Ixodoidea</taxon>
        <taxon>Ixodidae</taxon>
        <taxon>Ixodinae</taxon>
        <taxon>Ixodes</taxon>
    </lineage>
</organism>
<dbReference type="EMBL" id="GIFC01001961">
    <property type="protein sequence ID" value="MXU84044.1"/>
    <property type="molecule type" value="Transcribed_RNA"/>
</dbReference>
<feature type="chain" id="PRO_5025408896" evidence="1">
    <location>
        <begin position="30"/>
        <end position="78"/>
    </location>
</feature>
<protein>
    <submittedName>
        <fullName evidence="2">Putative secreted protein</fullName>
    </submittedName>
</protein>
<sequence>MLVKVALAGPQWHVLALLSRSMAATGCLACNCAQDTKYTSWRHVPSTIASLQKMVTKKKKKIHPHNFYVSPWVGSVCP</sequence>
<reference evidence="2" key="1">
    <citation type="submission" date="2019-12" db="EMBL/GenBank/DDBJ databases">
        <title>An insight into the sialome of adult female Ixodes ricinus ticks feeding for 6 days.</title>
        <authorList>
            <person name="Perner J."/>
            <person name="Ribeiro J.M.C."/>
        </authorList>
    </citation>
    <scope>NUCLEOTIDE SEQUENCE</scope>
    <source>
        <strain evidence="2">Semi-engorged</strain>
        <tissue evidence="2">Salivary glands</tissue>
    </source>
</reference>
<keyword evidence="1" id="KW-0732">Signal</keyword>
<evidence type="ECO:0000313" key="2">
    <source>
        <dbReference type="EMBL" id="MXU84044.1"/>
    </source>
</evidence>
<accession>A0A6B0U5I5</accession>
<feature type="signal peptide" evidence="1">
    <location>
        <begin position="1"/>
        <end position="29"/>
    </location>
</feature>